<dbReference type="EMBL" id="CP002453">
    <property type="protein sequence ID" value="ADV47520.1"/>
    <property type="molecule type" value="Genomic_DNA"/>
</dbReference>
<feature type="transmembrane region" description="Helical" evidence="1">
    <location>
        <begin position="55"/>
        <end position="73"/>
    </location>
</feature>
<proteinExistence type="predicted"/>
<dbReference type="HOGENOM" id="CLU_1243472_0_0_10"/>
<dbReference type="STRING" id="688270.Celal_0169"/>
<accession>E6X7S7</accession>
<gene>
    <name evidence="2" type="ordered locus">Celal_0169</name>
</gene>
<evidence type="ECO:0000313" key="2">
    <source>
        <dbReference type="EMBL" id="ADV47520.1"/>
    </source>
</evidence>
<organism evidence="2 3">
    <name type="scientific">Cellulophaga algicola (strain DSM 14237 / IC166 / ACAM 630)</name>
    <dbReference type="NCBI Taxonomy" id="688270"/>
    <lineage>
        <taxon>Bacteria</taxon>
        <taxon>Pseudomonadati</taxon>
        <taxon>Bacteroidota</taxon>
        <taxon>Flavobacteriia</taxon>
        <taxon>Flavobacteriales</taxon>
        <taxon>Flavobacteriaceae</taxon>
        <taxon>Cellulophaga</taxon>
    </lineage>
</organism>
<protein>
    <recommendedName>
        <fullName evidence="4">Transmembrane protein</fullName>
    </recommendedName>
</protein>
<evidence type="ECO:0000256" key="1">
    <source>
        <dbReference type="SAM" id="Phobius"/>
    </source>
</evidence>
<keyword evidence="1" id="KW-0472">Membrane</keyword>
<dbReference type="RefSeq" id="WP_013549019.1">
    <property type="nucleotide sequence ID" value="NC_014934.1"/>
</dbReference>
<dbReference type="OrthoDB" id="9993387at2"/>
<name>E6X7S7_CELAD</name>
<dbReference type="Proteomes" id="UP000008634">
    <property type="component" value="Chromosome"/>
</dbReference>
<evidence type="ECO:0008006" key="4">
    <source>
        <dbReference type="Google" id="ProtNLM"/>
    </source>
</evidence>
<keyword evidence="1" id="KW-0812">Transmembrane</keyword>
<keyword evidence="3" id="KW-1185">Reference proteome</keyword>
<dbReference type="KEGG" id="cao:Celal_0169"/>
<feature type="transmembrane region" description="Helical" evidence="1">
    <location>
        <begin position="79"/>
        <end position="100"/>
    </location>
</feature>
<evidence type="ECO:0000313" key="3">
    <source>
        <dbReference type="Proteomes" id="UP000008634"/>
    </source>
</evidence>
<sequence>MKLKKPNKPFKYISTFENGSKSNHESFKNSFNRKNSLSKSSLAPNTVIIQKYKRFLNPYFYVLIFILYSQFIYETSFSFYSIYYIGFSALIFTLLIVHALNNGIFRNKKSFIKISKQGIMITEKRKIISVDWSKIIRTEIKIENNDEPPILQIVTVHTTHKIILSGASLNFRELRYLLDVFKARHTNKPMLLIMEFENKYFELNKKNRDMYILKKENPNIFF</sequence>
<reference evidence="2 3" key="1">
    <citation type="journal article" date="2010" name="Stand. Genomic Sci.">
        <title>Complete genome sequence of Cellulophaga algicola type strain (IC166).</title>
        <authorList>
            <person name="Abt B."/>
            <person name="Lu M."/>
            <person name="Misra M."/>
            <person name="Han C."/>
            <person name="Nolan M."/>
            <person name="Lucas S."/>
            <person name="Hammon N."/>
            <person name="Deshpande S."/>
            <person name="Cheng J.F."/>
            <person name="Tapia R."/>
            <person name="Goodwin L."/>
            <person name="Pitluck S."/>
            <person name="Liolios K."/>
            <person name="Pagani I."/>
            <person name="Ivanova N."/>
            <person name="Mavromatis K."/>
            <person name="Ovchinikova G."/>
            <person name="Pati A."/>
            <person name="Chen A."/>
            <person name="Palaniappan K."/>
            <person name="Land M."/>
            <person name="Hauser L."/>
            <person name="Chang Y.J."/>
            <person name="Jeffries C.D."/>
            <person name="Detter J.C."/>
            <person name="Brambilla E."/>
            <person name="Rohde M."/>
            <person name="Tindall B.J."/>
            <person name="Goker M."/>
            <person name="Woyke T."/>
            <person name="Bristow J."/>
            <person name="Eisen J.A."/>
            <person name="Markowitz V."/>
            <person name="Hugenholtz P."/>
            <person name="Kyrpides N.C."/>
            <person name="Klenk H.P."/>
            <person name="Lapidus A."/>
        </authorList>
    </citation>
    <scope>NUCLEOTIDE SEQUENCE [LARGE SCALE GENOMIC DNA]</scope>
    <source>
        <strain evidence="3">DSM 14237 / IC166 / ACAM 630</strain>
    </source>
</reference>
<keyword evidence="1" id="KW-1133">Transmembrane helix</keyword>
<dbReference type="AlphaFoldDB" id="E6X7S7"/>